<comment type="caution">
    <text evidence="1">The sequence shown here is derived from an EMBL/GenBank/DDBJ whole genome shotgun (WGS) entry which is preliminary data.</text>
</comment>
<sequence>MDDFKKIVIYKNAQRPATRRPGIEAHLPYEAMLGGYADGSPSENCYTPL</sequence>
<dbReference type="Proteomes" id="UP000245383">
    <property type="component" value="Unassembled WGS sequence"/>
</dbReference>
<protein>
    <submittedName>
        <fullName evidence="1">Uncharacterized protein</fullName>
    </submittedName>
</protein>
<evidence type="ECO:0000313" key="2">
    <source>
        <dbReference type="Proteomes" id="UP000245383"/>
    </source>
</evidence>
<gene>
    <name evidence="1" type="ORF">BB561_003289</name>
</gene>
<dbReference type="EMBL" id="MBFR01000129">
    <property type="protein sequence ID" value="PVU93436.1"/>
    <property type="molecule type" value="Genomic_DNA"/>
</dbReference>
<keyword evidence="2" id="KW-1185">Reference proteome</keyword>
<name>A0A2T9YM72_9FUNG</name>
<organism evidence="1 2">
    <name type="scientific">Smittium simulii</name>
    <dbReference type="NCBI Taxonomy" id="133385"/>
    <lineage>
        <taxon>Eukaryota</taxon>
        <taxon>Fungi</taxon>
        <taxon>Fungi incertae sedis</taxon>
        <taxon>Zoopagomycota</taxon>
        <taxon>Kickxellomycotina</taxon>
        <taxon>Harpellomycetes</taxon>
        <taxon>Harpellales</taxon>
        <taxon>Legeriomycetaceae</taxon>
        <taxon>Smittium</taxon>
    </lineage>
</organism>
<proteinExistence type="predicted"/>
<dbReference type="AlphaFoldDB" id="A0A2T9YM72"/>
<accession>A0A2T9YM72</accession>
<reference evidence="1 2" key="1">
    <citation type="journal article" date="2018" name="MBio">
        <title>Comparative Genomics Reveals the Core Gene Toolbox for the Fungus-Insect Symbiosis.</title>
        <authorList>
            <person name="Wang Y."/>
            <person name="Stata M."/>
            <person name="Wang W."/>
            <person name="Stajich J.E."/>
            <person name="White M.M."/>
            <person name="Moncalvo J.M."/>
        </authorList>
    </citation>
    <scope>NUCLEOTIDE SEQUENCE [LARGE SCALE GENOMIC DNA]</scope>
    <source>
        <strain evidence="1 2">SWE-8-4</strain>
    </source>
</reference>
<evidence type="ECO:0000313" key="1">
    <source>
        <dbReference type="EMBL" id="PVU93436.1"/>
    </source>
</evidence>